<dbReference type="PANTHER" id="PTHR47814:SF1">
    <property type="entry name" value="PEPTIDYL-TRNA HYDROLASE ARFB"/>
    <property type="match status" value="1"/>
</dbReference>
<sequence>MDKGQLIGELQFKAVRSGGAGGQHVNKVSTKIELTFDLVNSFAFLDTEKERLLHKLKPRLTNNGLLLLQCDETRSQHRNKELIVLRFLEVIESALKTPKKRKRTKPSKASVEKRLKTKKLAAQKKSGRKKPNFE</sequence>
<evidence type="ECO:0000256" key="2">
    <source>
        <dbReference type="SAM" id="MobiDB-lite"/>
    </source>
</evidence>
<feature type="domain" description="Prokaryotic-type class I peptide chain release factors" evidence="3">
    <location>
        <begin position="16"/>
        <end position="32"/>
    </location>
</feature>
<dbReference type="RefSeq" id="WP_120710163.1">
    <property type="nucleotide sequence ID" value="NZ_RBCJ01000001.1"/>
</dbReference>
<dbReference type="InterPro" id="IPR000352">
    <property type="entry name" value="Pep_chain_release_fac_I"/>
</dbReference>
<dbReference type="Gene3D" id="3.30.160.20">
    <property type="match status" value="1"/>
</dbReference>
<dbReference type="GO" id="GO:0003747">
    <property type="term" value="F:translation release factor activity"/>
    <property type="evidence" value="ECO:0007669"/>
    <property type="project" value="InterPro"/>
</dbReference>
<comment type="caution">
    <text evidence="4">The sequence shown here is derived from an EMBL/GenBank/DDBJ whole genome shotgun (WGS) entry which is preliminary data.</text>
</comment>
<keyword evidence="4" id="KW-0378">Hydrolase</keyword>
<dbReference type="SUPFAM" id="SSF75620">
    <property type="entry name" value="Release factor"/>
    <property type="match status" value="1"/>
</dbReference>
<reference evidence="4 5" key="1">
    <citation type="submission" date="2018-10" db="EMBL/GenBank/DDBJ databases">
        <title>Ulvibacterium marinum gen. nov., sp. nov., a novel marine bacterium of the family Flavobacteriaceae, isolated from a culture of the green alga Ulva prolifera.</title>
        <authorList>
            <person name="Zhang Z."/>
        </authorList>
    </citation>
    <scope>NUCLEOTIDE SEQUENCE [LARGE SCALE GENOMIC DNA]</scope>
    <source>
        <strain evidence="4 5">CCMM003</strain>
    </source>
</reference>
<gene>
    <name evidence="4" type="ORF">D7Z94_03680</name>
</gene>
<dbReference type="AlphaFoldDB" id="A0A3B0C9A4"/>
<evidence type="ECO:0000256" key="1">
    <source>
        <dbReference type="ARBA" id="ARBA00010835"/>
    </source>
</evidence>
<feature type="compositionally biased region" description="Basic residues" evidence="2">
    <location>
        <begin position="115"/>
        <end position="134"/>
    </location>
</feature>
<protein>
    <submittedName>
        <fullName evidence="4">Aminoacyl-tRNA hydrolase</fullName>
        <ecNumber evidence="4">3.1.1.29</ecNumber>
    </submittedName>
</protein>
<dbReference type="OrthoDB" id="9815709at2"/>
<keyword evidence="5" id="KW-1185">Reference proteome</keyword>
<dbReference type="Pfam" id="PF00472">
    <property type="entry name" value="RF-1"/>
    <property type="match status" value="1"/>
</dbReference>
<evidence type="ECO:0000259" key="3">
    <source>
        <dbReference type="PROSITE" id="PS00745"/>
    </source>
</evidence>
<dbReference type="NCBIfam" id="NF006718">
    <property type="entry name" value="PRK09256.1"/>
    <property type="match status" value="1"/>
</dbReference>
<accession>A0A3B0C9A4</accession>
<dbReference type="PANTHER" id="PTHR47814">
    <property type="entry name" value="PEPTIDYL-TRNA HYDROLASE ARFB"/>
    <property type="match status" value="1"/>
</dbReference>
<dbReference type="PROSITE" id="PS00745">
    <property type="entry name" value="RF_PROK_I"/>
    <property type="match status" value="1"/>
</dbReference>
<name>A0A3B0C9A4_9FLAO</name>
<dbReference type="InterPro" id="IPR045853">
    <property type="entry name" value="Pep_chain_release_fac_I_sf"/>
</dbReference>
<dbReference type="GO" id="GO:0043022">
    <property type="term" value="F:ribosome binding"/>
    <property type="evidence" value="ECO:0007669"/>
    <property type="project" value="TreeGrafter"/>
</dbReference>
<evidence type="ECO:0000313" key="4">
    <source>
        <dbReference type="EMBL" id="RKN82955.1"/>
    </source>
</evidence>
<dbReference type="GO" id="GO:0004045">
    <property type="term" value="F:peptidyl-tRNA hydrolase activity"/>
    <property type="evidence" value="ECO:0007669"/>
    <property type="project" value="UniProtKB-EC"/>
</dbReference>
<proteinExistence type="inferred from homology"/>
<dbReference type="EMBL" id="RBCJ01000001">
    <property type="protein sequence ID" value="RKN82955.1"/>
    <property type="molecule type" value="Genomic_DNA"/>
</dbReference>
<dbReference type="EC" id="3.1.1.29" evidence="4"/>
<feature type="compositionally biased region" description="Basic residues" evidence="2">
    <location>
        <begin position="97"/>
        <end position="106"/>
    </location>
</feature>
<feature type="region of interest" description="Disordered" evidence="2">
    <location>
        <begin position="97"/>
        <end position="134"/>
    </location>
</feature>
<evidence type="ECO:0000313" key="5">
    <source>
        <dbReference type="Proteomes" id="UP000276603"/>
    </source>
</evidence>
<dbReference type="GO" id="GO:0072344">
    <property type="term" value="P:rescue of stalled ribosome"/>
    <property type="evidence" value="ECO:0007669"/>
    <property type="project" value="TreeGrafter"/>
</dbReference>
<comment type="similarity">
    <text evidence="1">Belongs to the prokaryotic/mitochondrial release factor family.</text>
</comment>
<organism evidence="4 5">
    <name type="scientific">Ulvibacterium marinum</name>
    <dbReference type="NCBI Taxonomy" id="2419782"/>
    <lineage>
        <taxon>Bacteria</taxon>
        <taxon>Pseudomonadati</taxon>
        <taxon>Bacteroidota</taxon>
        <taxon>Flavobacteriia</taxon>
        <taxon>Flavobacteriales</taxon>
        <taxon>Flavobacteriaceae</taxon>
        <taxon>Ulvibacterium</taxon>
    </lineage>
</organism>
<dbReference type="Proteomes" id="UP000276603">
    <property type="component" value="Unassembled WGS sequence"/>
</dbReference>